<evidence type="ECO:0000313" key="2">
    <source>
        <dbReference type="Proteomes" id="UP000010472"/>
    </source>
</evidence>
<name>K9W2Z5_9CYAN</name>
<dbReference type="HOGENOM" id="CLU_622176_0_0_3"/>
<evidence type="ECO:0000313" key="1">
    <source>
        <dbReference type="EMBL" id="AFZ14738.1"/>
    </source>
</evidence>
<reference evidence="1 2" key="1">
    <citation type="submission" date="2012-06" db="EMBL/GenBank/DDBJ databases">
        <title>Finished chromosome of genome of Crinalium epipsammum PCC 9333.</title>
        <authorList>
            <consortium name="US DOE Joint Genome Institute"/>
            <person name="Gugger M."/>
            <person name="Coursin T."/>
            <person name="Rippka R."/>
            <person name="Tandeau De Marsac N."/>
            <person name="Huntemann M."/>
            <person name="Wei C.-L."/>
            <person name="Han J."/>
            <person name="Detter J.C."/>
            <person name="Han C."/>
            <person name="Tapia R."/>
            <person name="Davenport K."/>
            <person name="Daligault H."/>
            <person name="Erkkila T."/>
            <person name="Gu W."/>
            <person name="Munk A.C.C."/>
            <person name="Teshima H."/>
            <person name="Xu Y."/>
            <person name="Chain P."/>
            <person name="Chen A."/>
            <person name="Krypides N."/>
            <person name="Mavromatis K."/>
            <person name="Markowitz V."/>
            <person name="Szeto E."/>
            <person name="Ivanova N."/>
            <person name="Mikhailova N."/>
            <person name="Ovchinnikova G."/>
            <person name="Pagani I."/>
            <person name="Pati A."/>
            <person name="Goodwin L."/>
            <person name="Peters L."/>
            <person name="Pitluck S."/>
            <person name="Woyke T."/>
            <person name="Kerfeld C."/>
        </authorList>
    </citation>
    <scope>NUCLEOTIDE SEQUENCE [LARGE SCALE GENOMIC DNA]</scope>
    <source>
        <strain evidence="1 2">PCC 9333</strain>
    </source>
</reference>
<dbReference type="eggNOG" id="ENOG502Z8FW">
    <property type="taxonomic scope" value="Bacteria"/>
</dbReference>
<keyword evidence="2" id="KW-1185">Reference proteome</keyword>
<sequence length="450" mass="50837">MVGIILVDAVLERSRVLKQALIEFVLEAEGELAEALERYIAAGSRSSNNRYDASFEQNLLIDSFLTEGKVGDNTVLDLFLASQPDLPETDRTLVSNWQRSFIGLFAVTEILSDGFELMNWFTAKHYTVKPNDPITLEEMARFKIGEILLSRIAPVTDIYWMFSGPCKPMGNLGKPKLAVAIGNFKENHNNALYSDAPDLLEQAWQSVEQYHQNFVEFFGSDQVTLPGYQLNKKMTDLQEIITKRHLEAAGIDNSKSLAEIAKEAGVTEEEIAAMAAEAGDDSKLVSQIFQGNSTTKMVMPKVDLPDTLKKAEQVTVFTHPRWGQTLLPTYTKFQTILESEDWQDNQEVEKLVRKYLEDSAINAFIWKRLAQQYPTQLEKALQIVLKRPEFRLENDFNALMKEFNKSLEPELPEIASVPLHLHNLFQEALGEVNKSKSKGKSKKPAGKGFR</sequence>
<dbReference type="AlphaFoldDB" id="K9W2Z5"/>
<proteinExistence type="predicted"/>
<gene>
    <name evidence="1" type="ORF">Cri9333_3930</name>
</gene>
<accession>K9W2Z5</accession>
<dbReference type="Proteomes" id="UP000010472">
    <property type="component" value="Chromosome"/>
</dbReference>
<dbReference type="EMBL" id="CP003620">
    <property type="protein sequence ID" value="AFZ14738.1"/>
    <property type="molecule type" value="Genomic_DNA"/>
</dbReference>
<dbReference type="PATRIC" id="fig|1173022.3.peg.4240"/>
<dbReference type="KEGG" id="cep:Cri9333_3930"/>
<organism evidence="1 2">
    <name type="scientific">Crinalium epipsammum PCC 9333</name>
    <dbReference type="NCBI Taxonomy" id="1173022"/>
    <lineage>
        <taxon>Bacteria</taxon>
        <taxon>Bacillati</taxon>
        <taxon>Cyanobacteriota</taxon>
        <taxon>Cyanophyceae</taxon>
        <taxon>Gomontiellales</taxon>
        <taxon>Gomontiellaceae</taxon>
        <taxon>Crinalium</taxon>
    </lineage>
</organism>
<protein>
    <submittedName>
        <fullName evidence="1">Uncharacterized protein</fullName>
    </submittedName>
</protein>